<dbReference type="InterPro" id="IPR001304">
    <property type="entry name" value="C-type_lectin-like"/>
</dbReference>
<name>B4XWC7_9BRAN</name>
<dbReference type="InterPro" id="IPR016186">
    <property type="entry name" value="C-type_lectin-like/link_sf"/>
</dbReference>
<feature type="non-terminal residue" evidence="9">
    <location>
        <position position="1"/>
    </location>
</feature>
<dbReference type="SMART" id="SM00034">
    <property type="entry name" value="CLECT"/>
    <property type="match status" value="1"/>
</dbReference>
<evidence type="ECO:0000256" key="6">
    <source>
        <dbReference type="PROSITE-ProRule" id="PRU00076"/>
    </source>
</evidence>
<dbReference type="InterPro" id="IPR018097">
    <property type="entry name" value="EGF_Ca-bd_CS"/>
</dbReference>
<feature type="non-terminal residue" evidence="9">
    <location>
        <position position="236"/>
    </location>
</feature>
<keyword evidence="3" id="KW-0677">Repeat</keyword>
<dbReference type="FunFam" id="2.10.25.10:FF:000122">
    <property type="entry name" value="Protein crumbs homolog 2"/>
    <property type="match status" value="1"/>
</dbReference>
<dbReference type="PROSITE" id="PS50041">
    <property type="entry name" value="C_TYPE_LECTIN_2"/>
    <property type="match status" value="1"/>
</dbReference>
<keyword evidence="5" id="KW-0325">Glycoprotein</keyword>
<dbReference type="SUPFAM" id="SSF56436">
    <property type="entry name" value="C-type lectin-like"/>
    <property type="match status" value="1"/>
</dbReference>
<keyword evidence="9" id="KW-0430">Lectin</keyword>
<sequence length="236" mass="25656">KVKRCTGMDGPYYVYFLQPTTGCSMAYCMDTRNAVGPDQPAMRNVETHGSFCYKLSSSPKDHLGSGQECAGMGGNLALIKNINTQHTVANHIIQNHNGVSHWVGIKAPVSPFLYDDWSPVEDPLLWAPNQPPTFCVYMDSEANYLFSVAPCSEQHEFVCESPIADCQQDVCQNGGACSSCFGETHKMCSCQPGYTGNQCETDIDECSSSPCLNDGTCRDGVNSYACVCVFGYDGVN</sequence>
<evidence type="ECO:0000259" key="7">
    <source>
        <dbReference type="PROSITE" id="PS50026"/>
    </source>
</evidence>
<dbReference type="PANTHER" id="PTHR12916:SF9">
    <property type="entry name" value="NEUROGENIC LOCUS NOTCH HOMOLOG PROTEIN 1-RELATED"/>
    <property type="match status" value="1"/>
</dbReference>
<dbReference type="PROSITE" id="PS01187">
    <property type="entry name" value="EGF_CA"/>
    <property type="match status" value="1"/>
</dbReference>
<evidence type="ECO:0000256" key="4">
    <source>
        <dbReference type="ARBA" id="ARBA00023157"/>
    </source>
</evidence>
<evidence type="ECO:0000256" key="1">
    <source>
        <dbReference type="ARBA" id="ARBA00022536"/>
    </source>
</evidence>
<dbReference type="GO" id="GO:0005112">
    <property type="term" value="F:Notch binding"/>
    <property type="evidence" value="ECO:0007669"/>
    <property type="project" value="TreeGrafter"/>
</dbReference>
<dbReference type="CDD" id="cd00037">
    <property type="entry name" value="CLECT"/>
    <property type="match status" value="1"/>
</dbReference>
<dbReference type="EMBL" id="EU183375">
    <property type="protein sequence ID" value="ABY54819.1"/>
    <property type="molecule type" value="mRNA"/>
</dbReference>
<dbReference type="PANTHER" id="PTHR12916">
    <property type="entry name" value="CYTOCHROME C OXIDASE POLYPEPTIDE VIC-2"/>
    <property type="match status" value="1"/>
</dbReference>
<evidence type="ECO:0000259" key="8">
    <source>
        <dbReference type="PROSITE" id="PS50041"/>
    </source>
</evidence>
<dbReference type="GO" id="GO:0030246">
    <property type="term" value="F:carbohydrate binding"/>
    <property type="evidence" value="ECO:0007669"/>
    <property type="project" value="UniProtKB-KW"/>
</dbReference>
<reference evidence="9" key="1">
    <citation type="journal article" date="2008" name="Genome Res.">
        <title>Genomic analysis of the immune gene repertoire of amphioxus reveals extraordinary innate complexity and diversity.</title>
        <authorList>
            <person name="Huang S."/>
            <person name="Yuan S."/>
            <person name="Guo L."/>
            <person name="Yu Y."/>
            <person name="Li J."/>
            <person name="Wu T."/>
            <person name="Liu T."/>
            <person name="Yang M."/>
            <person name="Wu K."/>
            <person name="Liu H."/>
            <person name="Ge J."/>
            <person name="Yu Y."/>
            <person name="Huang H."/>
            <person name="Dong M."/>
            <person name="Yu C."/>
            <person name="Chen S."/>
            <person name="Xu A."/>
        </authorList>
    </citation>
    <scope>NUCLEOTIDE SEQUENCE</scope>
    <source>
        <strain evidence="9">Bbelin11</strain>
    </source>
</reference>
<comment type="caution">
    <text evidence="6">Lacks conserved residue(s) required for the propagation of feature annotation.</text>
</comment>
<dbReference type="PRINTS" id="PR00010">
    <property type="entry name" value="EGFBLOOD"/>
</dbReference>
<dbReference type="InterPro" id="IPR016187">
    <property type="entry name" value="CTDL_fold"/>
</dbReference>
<dbReference type="Gene3D" id="3.10.100.10">
    <property type="entry name" value="Mannose-Binding Protein A, subunit A"/>
    <property type="match status" value="1"/>
</dbReference>
<evidence type="ECO:0000256" key="5">
    <source>
        <dbReference type="ARBA" id="ARBA00023180"/>
    </source>
</evidence>
<organism evidence="9">
    <name type="scientific">Branchiostoma japonicum</name>
    <name type="common">Japanese lancelet</name>
    <dbReference type="NCBI Taxonomy" id="373177"/>
    <lineage>
        <taxon>Eukaryota</taxon>
        <taxon>Metazoa</taxon>
        <taxon>Chordata</taxon>
        <taxon>Cephalochordata</taxon>
        <taxon>Leptocardii</taxon>
        <taxon>Amphioxiformes</taxon>
        <taxon>Branchiostomatidae</taxon>
        <taxon>Branchiostoma</taxon>
    </lineage>
</organism>
<evidence type="ECO:0000313" key="9">
    <source>
        <dbReference type="EMBL" id="ABY54819.1"/>
    </source>
</evidence>
<evidence type="ECO:0000256" key="2">
    <source>
        <dbReference type="ARBA" id="ARBA00022729"/>
    </source>
</evidence>
<dbReference type="Gene3D" id="2.10.25.10">
    <property type="entry name" value="Laminin"/>
    <property type="match status" value="2"/>
</dbReference>
<dbReference type="SMART" id="SM00179">
    <property type="entry name" value="EGF_CA"/>
    <property type="match status" value="1"/>
</dbReference>
<dbReference type="SMART" id="SM00181">
    <property type="entry name" value="EGF"/>
    <property type="match status" value="2"/>
</dbReference>
<dbReference type="PROSITE" id="PS01186">
    <property type="entry name" value="EGF_2"/>
    <property type="match status" value="1"/>
</dbReference>
<dbReference type="GO" id="GO:0007219">
    <property type="term" value="P:Notch signaling pathway"/>
    <property type="evidence" value="ECO:0007669"/>
    <property type="project" value="TreeGrafter"/>
</dbReference>
<keyword evidence="1 6" id="KW-0245">EGF-like domain</keyword>
<feature type="domain" description="C-type lectin" evidence="8">
    <location>
        <begin position="48"/>
        <end position="160"/>
    </location>
</feature>
<evidence type="ECO:0000256" key="3">
    <source>
        <dbReference type="ARBA" id="ARBA00022737"/>
    </source>
</evidence>
<dbReference type="PROSITE" id="PS50026">
    <property type="entry name" value="EGF_3"/>
    <property type="match status" value="2"/>
</dbReference>
<feature type="domain" description="EGF-like" evidence="7">
    <location>
        <begin position="162"/>
        <end position="200"/>
    </location>
</feature>
<dbReference type="CDD" id="cd00054">
    <property type="entry name" value="EGF_CA"/>
    <property type="match status" value="1"/>
</dbReference>
<dbReference type="PROSITE" id="PS00010">
    <property type="entry name" value="ASX_HYDROXYL"/>
    <property type="match status" value="1"/>
</dbReference>
<protein>
    <submittedName>
        <fullName evidence="9">C-type lectin</fullName>
    </submittedName>
</protein>
<feature type="disulfide bond" evidence="6">
    <location>
        <begin position="171"/>
        <end position="188"/>
    </location>
</feature>
<dbReference type="GO" id="GO:0005509">
    <property type="term" value="F:calcium ion binding"/>
    <property type="evidence" value="ECO:0007669"/>
    <property type="project" value="InterPro"/>
</dbReference>
<accession>B4XWC7</accession>
<dbReference type="InterPro" id="IPR000152">
    <property type="entry name" value="EGF-type_Asp/Asn_hydroxyl_site"/>
</dbReference>
<feature type="disulfide bond" evidence="6">
    <location>
        <begin position="190"/>
        <end position="199"/>
    </location>
</feature>
<dbReference type="SUPFAM" id="SSF57196">
    <property type="entry name" value="EGF/Laminin"/>
    <property type="match status" value="2"/>
</dbReference>
<keyword evidence="2" id="KW-0732">Signal</keyword>
<proteinExistence type="evidence at transcript level"/>
<dbReference type="InterPro" id="IPR000742">
    <property type="entry name" value="EGF"/>
</dbReference>
<dbReference type="AlphaFoldDB" id="B4XWC7"/>
<feature type="domain" description="EGF-like" evidence="7">
    <location>
        <begin position="202"/>
        <end position="236"/>
    </location>
</feature>
<dbReference type="InterPro" id="IPR001881">
    <property type="entry name" value="EGF-like_Ca-bd_dom"/>
</dbReference>
<dbReference type="PROSITE" id="PS00022">
    <property type="entry name" value="EGF_1"/>
    <property type="match status" value="1"/>
</dbReference>
<keyword evidence="4 6" id="KW-1015">Disulfide bond</keyword>
<dbReference type="Pfam" id="PF00008">
    <property type="entry name" value="EGF"/>
    <property type="match status" value="1"/>
</dbReference>
<dbReference type="Pfam" id="PF00059">
    <property type="entry name" value="Lectin_C"/>
    <property type="match status" value="1"/>
</dbReference>